<evidence type="ECO:0000256" key="2">
    <source>
        <dbReference type="SAM" id="Phobius"/>
    </source>
</evidence>
<evidence type="ECO:0000313" key="5">
    <source>
        <dbReference type="Proteomes" id="UP000239007"/>
    </source>
</evidence>
<dbReference type="SUPFAM" id="SSF54001">
    <property type="entry name" value="Cysteine proteinases"/>
    <property type="match status" value="1"/>
</dbReference>
<feature type="transmembrane region" description="Helical" evidence="2">
    <location>
        <begin position="730"/>
        <end position="758"/>
    </location>
</feature>
<keyword evidence="2" id="KW-1133">Transmembrane helix</keyword>
<dbReference type="InterPro" id="IPR038765">
    <property type="entry name" value="Papain-like_cys_pep_sf"/>
</dbReference>
<dbReference type="Gene3D" id="3.10.620.30">
    <property type="match status" value="1"/>
</dbReference>
<dbReference type="Proteomes" id="UP000239007">
    <property type="component" value="Unassembled WGS sequence"/>
</dbReference>
<protein>
    <recommendedName>
        <fullName evidence="3">DUF3857 domain-containing protein</fullName>
    </recommendedName>
</protein>
<evidence type="ECO:0000313" key="4">
    <source>
        <dbReference type="EMBL" id="PQJ52272.1"/>
    </source>
</evidence>
<feature type="transmembrane region" description="Helical" evidence="2">
    <location>
        <begin position="808"/>
        <end position="828"/>
    </location>
</feature>
<dbReference type="Pfam" id="PF12969">
    <property type="entry name" value="DUF3857"/>
    <property type="match status" value="1"/>
</dbReference>
<dbReference type="OrthoDB" id="8595007at2"/>
<comment type="caution">
    <text evidence="4">The sequence shown here is derived from an EMBL/GenBank/DDBJ whole genome shotgun (WGS) entry which is preliminary data.</text>
</comment>
<evidence type="ECO:0000259" key="3">
    <source>
        <dbReference type="Pfam" id="PF12969"/>
    </source>
</evidence>
<feature type="transmembrane region" description="Helical" evidence="2">
    <location>
        <begin position="770"/>
        <end position="788"/>
    </location>
</feature>
<evidence type="ECO:0000256" key="1">
    <source>
        <dbReference type="SAM" id="MobiDB-lite"/>
    </source>
</evidence>
<accession>A0A2S7US20</accession>
<dbReference type="AlphaFoldDB" id="A0A2S7US20"/>
<feature type="transmembrane region" description="Helical" evidence="2">
    <location>
        <begin position="12"/>
        <end position="32"/>
    </location>
</feature>
<reference evidence="4 5" key="1">
    <citation type="submission" date="2016-12" db="EMBL/GenBank/DDBJ databases">
        <title>Diversity of luminous bacteria.</title>
        <authorList>
            <person name="Yoshizawa S."/>
            <person name="Kogure K."/>
        </authorList>
    </citation>
    <scope>NUCLEOTIDE SEQUENCE [LARGE SCALE GENOMIC DNA]</scope>
    <source>
        <strain evidence="4 5">SA4-48</strain>
    </source>
</reference>
<gene>
    <name evidence="4" type="ORF">BTO11_00430</name>
</gene>
<sequence>MYKSSPFKLPIFKSLISLVFYIFICTFSYQAIGKKLHEAVSIEQQPDWVESRKVVLNSPIPVDEISGGVFYRLVDNQVKVESDGSRATFSRYVETVVNQTGVESSSQINLNFDPSYHTLHFHSLDIIRNGKRISKIDSSNISVVNRESDLSNQIYNGSLSLNIIIDDLQTGDVLDYSYSKVGANPVYKGIFSYSRSINWSVPVQNQFVRILWGKDKPLNVKLTNLDKAVKQSNWKEYKQYQVSLNFETTINRPSQSPNWYDSYAHVYFNESQSWGDVVNWAEPMYSFDLDHDSINDVVNTIKNTYSGKDQQIVAALKYVQDEIRYFGIEMGENSHMPTAPEETMKLKYGDCKDKVVLFLSLLAGLDIEAYPALVNTDDTKLLKSLPPGVGRFDHVIANVFYKGKQLWLDPTMSNQFGQLAELYQPNFGYALVLKKGQSDLTEMLNVDQYSKLAITETYSVGFGDDADAILAVDTEYYGHEATLFLNRVERDGKAAMSEDFEIYYQGFFASLLATAGIDIKNDPISGVVTLKEAYQIPKFWRQGDNLSTDFYPTDIRNAVKKVKEINRTTPLSLEFPNSINNTFIVKFATNGWKFTDESTLEDNEYFKFSEAVTFSNNILTIHNEYQAKTDHVPAEKITDYIEARKRLRKVAYFGITKYPDKVENSDTSQSTDAEITDNETTDNEITNNESVDSPGKRDWAVKLVWAYIIVLTIIIILWRQESKKRPQFDGVVFFPISIVKFLVLSTLTMGLFNVYWMYRNWLAIKTAHKLHIMPIVRGWFIIIWFYPFMAHLIDDSKKRFGDNRAMPVYAAILLAVGYVVMSIIDVYVDSNYGYITFFLTPLLFLPSLAYINKVNEKETQAYNYNSTWRITTYLSIILFAPLWIYTAATFTNYLPNSSVVTEQDILSSDLKYLYRKNVLSPNETISHFYSAGTFDVREDGNGFTETRVFSYWMDDDTGFQIKSATYDKIKAINVKQSKNASKDTIVTIVLDDESEFLLFVSAVDKGDIEFVDTLKLYWKKYK</sequence>
<feature type="transmembrane region" description="Helical" evidence="2">
    <location>
        <begin position="699"/>
        <end position="718"/>
    </location>
</feature>
<feature type="region of interest" description="Disordered" evidence="1">
    <location>
        <begin position="663"/>
        <end position="694"/>
    </location>
</feature>
<feature type="domain" description="DUF3857" evidence="3">
    <location>
        <begin position="83"/>
        <end position="243"/>
    </location>
</feature>
<keyword evidence="2" id="KW-0812">Transmembrane</keyword>
<feature type="transmembrane region" description="Helical" evidence="2">
    <location>
        <begin position="834"/>
        <end position="851"/>
    </location>
</feature>
<dbReference type="InterPro" id="IPR024618">
    <property type="entry name" value="DUF3857"/>
</dbReference>
<keyword evidence="5" id="KW-1185">Reference proteome</keyword>
<name>A0A2S7US20_9GAMM</name>
<keyword evidence="2" id="KW-0472">Membrane</keyword>
<feature type="transmembrane region" description="Helical" evidence="2">
    <location>
        <begin position="872"/>
        <end position="894"/>
    </location>
</feature>
<proteinExistence type="predicted"/>
<organism evidence="4 5">
    <name type="scientific">Psychrosphaera saromensis</name>
    <dbReference type="NCBI Taxonomy" id="716813"/>
    <lineage>
        <taxon>Bacteria</taxon>
        <taxon>Pseudomonadati</taxon>
        <taxon>Pseudomonadota</taxon>
        <taxon>Gammaproteobacteria</taxon>
        <taxon>Alteromonadales</taxon>
        <taxon>Pseudoalteromonadaceae</taxon>
        <taxon>Psychrosphaera</taxon>
    </lineage>
</organism>
<dbReference type="EMBL" id="MSCH01000003">
    <property type="protein sequence ID" value="PQJ52272.1"/>
    <property type="molecule type" value="Genomic_DNA"/>
</dbReference>
<dbReference type="RefSeq" id="WP_105050729.1">
    <property type="nucleotide sequence ID" value="NZ_BMYG01000005.1"/>
</dbReference>
<dbReference type="Gene3D" id="2.60.40.3140">
    <property type="match status" value="1"/>
</dbReference>